<sequence>GGSKCKVTIGCSLLGGSCGVKANVCSGRVSDYGCKGKGCKCCIPRSEIENSIDNITIQLQAVQEKLIQLESNNVHLVNNFTVANSQLDSKLESKLELIINNFTVANSQLDSKLESKLELITNNFTVANSQLDSKLESKLELITNNFTVVNSQQDSKLESKLELITNNFTVANNSAQLIPNWNPSWS</sequence>
<feature type="non-terminal residue" evidence="2">
    <location>
        <position position="1"/>
    </location>
</feature>
<organism evidence="2 3">
    <name type="scientific">Meganyctiphanes norvegica</name>
    <name type="common">Northern krill</name>
    <name type="synonym">Thysanopoda norvegica</name>
    <dbReference type="NCBI Taxonomy" id="48144"/>
    <lineage>
        <taxon>Eukaryota</taxon>
        <taxon>Metazoa</taxon>
        <taxon>Ecdysozoa</taxon>
        <taxon>Arthropoda</taxon>
        <taxon>Crustacea</taxon>
        <taxon>Multicrustacea</taxon>
        <taxon>Malacostraca</taxon>
        <taxon>Eumalacostraca</taxon>
        <taxon>Eucarida</taxon>
        <taxon>Euphausiacea</taxon>
        <taxon>Euphausiidae</taxon>
        <taxon>Meganyctiphanes</taxon>
    </lineage>
</organism>
<dbReference type="AlphaFoldDB" id="A0AAV2QSH8"/>
<proteinExistence type="predicted"/>
<evidence type="ECO:0000313" key="2">
    <source>
        <dbReference type="EMBL" id="CAL4092961.1"/>
    </source>
</evidence>
<protein>
    <submittedName>
        <fullName evidence="2">Uncharacterized protein</fullName>
    </submittedName>
</protein>
<keyword evidence="3" id="KW-1185">Reference proteome</keyword>
<comment type="caution">
    <text evidence="2">The sequence shown here is derived from an EMBL/GenBank/DDBJ whole genome shotgun (WGS) entry which is preliminary data.</text>
</comment>
<reference evidence="2 3" key="1">
    <citation type="submission" date="2024-05" db="EMBL/GenBank/DDBJ databases">
        <authorList>
            <person name="Wallberg A."/>
        </authorList>
    </citation>
    <scope>NUCLEOTIDE SEQUENCE [LARGE SCALE GENOMIC DNA]</scope>
</reference>
<accession>A0AAV2QSH8</accession>
<dbReference type="EMBL" id="CAXKWB010008901">
    <property type="protein sequence ID" value="CAL4092961.1"/>
    <property type="molecule type" value="Genomic_DNA"/>
</dbReference>
<evidence type="ECO:0000313" key="3">
    <source>
        <dbReference type="Proteomes" id="UP001497623"/>
    </source>
</evidence>
<dbReference type="Proteomes" id="UP001497623">
    <property type="component" value="Unassembled WGS sequence"/>
</dbReference>
<name>A0AAV2QSH8_MEGNR</name>
<evidence type="ECO:0000256" key="1">
    <source>
        <dbReference type="SAM" id="Coils"/>
    </source>
</evidence>
<gene>
    <name evidence="2" type="ORF">MNOR_LOCUS14689</name>
</gene>
<feature type="coiled-coil region" evidence="1">
    <location>
        <begin position="45"/>
        <end position="79"/>
    </location>
</feature>
<keyword evidence="1" id="KW-0175">Coiled coil</keyword>